<dbReference type="Gene3D" id="2.30.30.40">
    <property type="entry name" value="SH3 Domains"/>
    <property type="match status" value="1"/>
</dbReference>
<dbReference type="FunFam" id="2.30.30.40:FF:000189">
    <property type="entry name" value="BAR adaptor protein RVS167"/>
    <property type="match status" value="1"/>
</dbReference>
<dbReference type="InterPro" id="IPR027267">
    <property type="entry name" value="AH/BAR_dom_sf"/>
</dbReference>
<dbReference type="EMBL" id="KV454478">
    <property type="protein sequence ID" value="ODV62062.1"/>
    <property type="molecule type" value="Genomic_DNA"/>
</dbReference>
<evidence type="ECO:0000256" key="1">
    <source>
        <dbReference type="ARBA" id="ARBA00022443"/>
    </source>
</evidence>
<gene>
    <name evidence="9" type="ORF">ASCRUDRAFT_75280</name>
</gene>
<dbReference type="GO" id="GO:0030479">
    <property type="term" value="C:actin cortical patch"/>
    <property type="evidence" value="ECO:0007669"/>
    <property type="project" value="TreeGrafter"/>
</dbReference>
<dbReference type="GO" id="GO:0097320">
    <property type="term" value="P:plasma membrane tubulation"/>
    <property type="evidence" value="ECO:0007669"/>
    <property type="project" value="TreeGrafter"/>
</dbReference>
<feature type="domain" description="BAR" evidence="8">
    <location>
        <begin position="17"/>
        <end position="258"/>
    </location>
</feature>
<feature type="compositionally biased region" description="Low complexity" evidence="6">
    <location>
        <begin position="311"/>
        <end position="320"/>
    </location>
</feature>
<dbReference type="Proteomes" id="UP000095038">
    <property type="component" value="Unassembled WGS sequence"/>
</dbReference>
<dbReference type="Pfam" id="PF03114">
    <property type="entry name" value="BAR"/>
    <property type="match status" value="1"/>
</dbReference>
<evidence type="ECO:0000256" key="2">
    <source>
        <dbReference type="ARBA" id="ARBA00022553"/>
    </source>
</evidence>
<dbReference type="GO" id="GO:0006897">
    <property type="term" value="P:endocytosis"/>
    <property type="evidence" value="ECO:0007669"/>
    <property type="project" value="InterPro"/>
</dbReference>
<dbReference type="InParanoid" id="A0A1D2VKB7"/>
<keyword evidence="10" id="KW-1185">Reference proteome</keyword>
<dbReference type="InterPro" id="IPR036028">
    <property type="entry name" value="SH3-like_dom_sf"/>
</dbReference>
<dbReference type="GeneID" id="30966639"/>
<protein>
    <submittedName>
        <fullName evidence="9">BAR-domain-containing protein</fullName>
    </submittedName>
</protein>
<name>A0A1D2VKB7_9ASCO</name>
<dbReference type="PROSITE" id="PS51021">
    <property type="entry name" value="BAR"/>
    <property type="match status" value="1"/>
</dbReference>
<dbReference type="InterPro" id="IPR004148">
    <property type="entry name" value="BAR_dom"/>
</dbReference>
<dbReference type="CDD" id="cd07599">
    <property type="entry name" value="BAR_Rvs167p"/>
    <property type="match status" value="1"/>
</dbReference>
<evidence type="ECO:0000256" key="5">
    <source>
        <dbReference type="SAM" id="Coils"/>
    </source>
</evidence>
<dbReference type="PANTHER" id="PTHR47174">
    <property type="entry name" value="BRIDGING INTEGRATOR 3"/>
    <property type="match status" value="1"/>
</dbReference>
<feature type="region of interest" description="Disordered" evidence="6">
    <location>
        <begin position="301"/>
        <end position="320"/>
    </location>
</feature>
<dbReference type="PRINTS" id="PR00452">
    <property type="entry name" value="SH3DOMAIN"/>
</dbReference>
<reference evidence="10" key="1">
    <citation type="submission" date="2016-05" db="EMBL/GenBank/DDBJ databases">
        <title>Comparative genomics of biotechnologically important yeasts.</title>
        <authorList>
            <consortium name="DOE Joint Genome Institute"/>
            <person name="Riley R."/>
            <person name="Haridas S."/>
            <person name="Wolfe K.H."/>
            <person name="Lopes M.R."/>
            <person name="Hittinger C.T."/>
            <person name="Goker M."/>
            <person name="Salamov A."/>
            <person name="Wisecaver J."/>
            <person name="Long T.M."/>
            <person name="Aerts A.L."/>
            <person name="Barry K."/>
            <person name="Choi C."/>
            <person name="Clum A."/>
            <person name="Coughlan A.Y."/>
            <person name="Deshpande S."/>
            <person name="Douglass A.P."/>
            <person name="Hanson S.J."/>
            <person name="Klenk H.-P."/>
            <person name="Labutti K."/>
            <person name="Lapidus A."/>
            <person name="Lindquist E."/>
            <person name="Lipzen A."/>
            <person name="Meier-Kolthoff J.P."/>
            <person name="Ohm R.A."/>
            <person name="Otillar R.P."/>
            <person name="Pangilinan J."/>
            <person name="Peng Y."/>
            <person name="Rokas A."/>
            <person name="Rosa C.A."/>
            <person name="Scheuner C."/>
            <person name="Sibirny A.A."/>
            <person name="Slot J.C."/>
            <person name="Stielow J.B."/>
            <person name="Sun H."/>
            <person name="Kurtzman C.P."/>
            <person name="Blackwell M."/>
            <person name="Grigoriev I.V."/>
            <person name="Jeffries T.W."/>
        </authorList>
    </citation>
    <scope>NUCLEOTIDE SEQUENCE [LARGE SCALE GENOMIC DNA]</scope>
    <source>
        <strain evidence="10">DSM 1968</strain>
    </source>
</reference>
<accession>A0A1D2VKB7</accession>
<evidence type="ECO:0000256" key="3">
    <source>
        <dbReference type="ARBA" id="ARBA00023054"/>
    </source>
</evidence>
<evidence type="ECO:0000313" key="9">
    <source>
        <dbReference type="EMBL" id="ODV62062.1"/>
    </source>
</evidence>
<dbReference type="GO" id="GO:1990528">
    <property type="term" value="C:Rvs161p-Rvs167p complex"/>
    <property type="evidence" value="ECO:0007669"/>
    <property type="project" value="TreeGrafter"/>
</dbReference>
<dbReference type="SUPFAM" id="SSF103657">
    <property type="entry name" value="BAR/IMD domain-like"/>
    <property type="match status" value="1"/>
</dbReference>
<feature type="compositionally biased region" description="Polar residues" evidence="6">
    <location>
        <begin position="329"/>
        <end position="357"/>
    </location>
</feature>
<evidence type="ECO:0000259" key="8">
    <source>
        <dbReference type="PROSITE" id="PS51021"/>
    </source>
</evidence>
<feature type="region of interest" description="Disordered" evidence="6">
    <location>
        <begin position="325"/>
        <end position="372"/>
    </location>
</feature>
<dbReference type="FunFam" id="1.20.1270.60:FF:000048">
    <property type="entry name" value="BAR adaptor protein RVS167"/>
    <property type="match status" value="1"/>
</dbReference>
<dbReference type="STRING" id="1344418.A0A1D2VKB7"/>
<dbReference type="PANTHER" id="PTHR47174:SF1">
    <property type="entry name" value="REDUCED VIABILITY UPON STARVATION PROTEIN 167"/>
    <property type="match status" value="1"/>
</dbReference>
<dbReference type="GO" id="GO:0051666">
    <property type="term" value="P:actin cortical patch localization"/>
    <property type="evidence" value="ECO:0007669"/>
    <property type="project" value="InterPro"/>
</dbReference>
<dbReference type="InterPro" id="IPR046982">
    <property type="entry name" value="BIN3/RVS161-like"/>
</dbReference>
<evidence type="ECO:0000313" key="10">
    <source>
        <dbReference type="Proteomes" id="UP000095038"/>
    </source>
</evidence>
<proteinExistence type="predicted"/>
<dbReference type="InterPro" id="IPR001452">
    <property type="entry name" value="SH3_domain"/>
</dbReference>
<dbReference type="GO" id="GO:0008289">
    <property type="term" value="F:lipid binding"/>
    <property type="evidence" value="ECO:0007669"/>
    <property type="project" value="TreeGrafter"/>
</dbReference>
<organism evidence="9 10">
    <name type="scientific">Ascoidea rubescens DSM 1968</name>
    <dbReference type="NCBI Taxonomy" id="1344418"/>
    <lineage>
        <taxon>Eukaryota</taxon>
        <taxon>Fungi</taxon>
        <taxon>Dikarya</taxon>
        <taxon>Ascomycota</taxon>
        <taxon>Saccharomycotina</taxon>
        <taxon>Saccharomycetes</taxon>
        <taxon>Ascoideaceae</taxon>
        <taxon>Ascoidea</taxon>
    </lineage>
</organism>
<keyword evidence="3 5" id="KW-0175">Coiled coil</keyword>
<sequence>MSFKGFSKAISRGPQTFRQKINVGNSTSDDIYLDSERRFKEIETETKKLSEESKRYFAAVNGMLDHQIEFSKAIEEIYKPISGVPSNSNVNSNLLIAEDNPQGIEASEAYRAVVIELKSTLAPDLELIQNRIINPSQDLLSIITSIRKMSTKREHKRVDLDRHLNTFQRYENKKDQTAKDIEKLSKAQSNVQIAQEEYDYYNNMLKNDLPIFFKLEADFIQPLFISFYYMQLNIFYTLYNRMEELKIPYFDLDSDIVECFNNKVGDVHERTQNIKIVNFKADHARNKLEIAKKKFASKKEEADAEYQTNQSSGYSHSFSHSPLPVYTPPASSIETNQPTQVAQNNPPSYDQTYSAQPQEKKSYAPAVGGRPAAAPRAVETCTALYDYAAQAEGDLSFNAGSVIEIVQRTSDSNGWWTGQLNGRVGVFPGNYVQLN</sequence>
<dbReference type="SMART" id="SM00721">
    <property type="entry name" value="BAR"/>
    <property type="match status" value="1"/>
</dbReference>
<keyword evidence="1 4" id="KW-0728">SH3 domain</keyword>
<evidence type="ECO:0000256" key="6">
    <source>
        <dbReference type="SAM" id="MobiDB-lite"/>
    </source>
</evidence>
<dbReference type="FunCoup" id="A0A1D2VKB7">
    <property type="interactions" value="325"/>
</dbReference>
<feature type="domain" description="SH3" evidence="7">
    <location>
        <begin position="376"/>
        <end position="435"/>
    </location>
</feature>
<feature type="coiled-coil region" evidence="5">
    <location>
        <begin position="160"/>
        <end position="187"/>
    </location>
</feature>
<dbReference type="SMART" id="SM00326">
    <property type="entry name" value="SH3"/>
    <property type="match status" value="1"/>
</dbReference>
<dbReference type="GO" id="GO:0043332">
    <property type="term" value="C:mating projection tip"/>
    <property type="evidence" value="ECO:0007669"/>
    <property type="project" value="TreeGrafter"/>
</dbReference>
<evidence type="ECO:0000259" key="7">
    <source>
        <dbReference type="PROSITE" id="PS50002"/>
    </source>
</evidence>
<dbReference type="SUPFAM" id="SSF50044">
    <property type="entry name" value="SH3-domain"/>
    <property type="match status" value="1"/>
</dbReference>
<dbReference type="AlphaFoldDB" id="A0A1D2VKB7"/>
<dbReference type="GO" id="GO:0031097">
    <property type="term" value="C:medial cortex"/>
    <property type="evidence" value="ECO:0007669"/>
    <property type="project" value="TreeGrafter"/>
</dbReference>
<dbReference type="Gene3D" id="1.20.1270.60">
    <property type="entry name" value="Arfaptin homology (AH) domain/BAR domain"/>
    <property type="match status" value="1"/>
</dbReference>
<evidence type="ECO:0000256" key="4">
    <source>
        <dbReference type="PROSITE-ProRule" id="PRU00192"/>
    </source>
</evidence>
<dbReference type="Pfam" id="PF00018">
    <property type="entry name" value="SH3_1"/>
    <property type="match status" value="1"/>
</dbReference>
<keyword evidence="2" id="KW-0597">Phosphoprotein</keyword>
<dbReference type="RefSeq" id="XP_020048369.1">
    <property type="nucleotide sequence ID" value="XM_020193003.1"/>
</dbReference>
<dbReference type="PROSITE" id="PS50002">
    <property type="entry name" value="SH3"/>
    <property type="match status" value="1"/>
</dbReference>
<dbReference type="OrthoDB" id="2159336at2759"/>